<accession>A0A316E9V9</accession>
<dbReference type="RefSeq" id="WP_109742741.1">
    <property type="nucleotide sequence ID" value="NZ_QGGO01000008.1"/>
</dbReference>
<dbReference type="OrthoDB" id="928838at2"/>
<evidence type="ECO:0000313" key="2">
    <source>
        <dbReference type="Proteomes" id="UP000245489"/>
    </source>
</evidence>
<dbReference type="Proteomes" id="UP000245489">
    <property type="component" value="Unassembled WGS sequence"/>
</dbReference>
<name>A0A316E9V9_9BACT</name>
<dbReference type="InterPro" id="IPR026325">
    <property type="entry name" value="DUF932"/>
</dbReference>
<evidence type="ECO:0000313" key="1">
    <source>
        <dbReference type="EMBL" id="PWK27177.1"/>
    </source>
</evidence>
<comment type="caution">
    <text evidence="1">The sequence shown here is derived from an EMBL/GenBank/DDBJ whole genome shotgun (WGS) entry which is preliminary data.</text>
</comment>
<dbReference type="EMBL" id="QGGO01000008">
    <property type="protein sequence ID" value="PWK27177.1"/>
    <property type="molecule type" value="Genomic_DNA"/>
</dbReference>
<sequence length="273" mass="31814">MENNKLPWEIVERPIYSNYNEIEGYKAIFRDDTETVLNVAKSTYTPVTNERFFQVVNFLSQYTKFPLKDFGEVDGGKKVLAFLQVTEPLKILGYDFKDYLMIGNSHDGSTGFFIGNSNMMVRCSNRFTKHFRNIEIRHTTNLQEKIENLLTYFQNHYMNERAEMKNTFEKWSGVDIDEEVKTMLVERLVNLKHEERADNSIISVRKKNLMKMINLSIVEETNALGNNLFGLFNGVTHYTTHTRKNRQQIFCNALGGANEINQTAYKFCDAFSN</sequence>
<dbReference type="Pfam" id="PF06067">
    <property type="entry name" value="DUF932"/>
    <property type="match status" value="1"/>
</dbReference>
<reference evidence="1 2" key="1">
    <citation type="submission" date="2018-05" db="EMBL/GenBank/DDBJ databases">
        <title>Genomic Encyclopedia of Archaeal and Bacterial Type Strains, Phase II (KMG-II): from individual species to whole genera.</title>
        <authorList>
            <person name="Goeker M."/>
        </authorList>
    </citation>
    <scope>NUCLEOTIDE SEQUENCE [LARGE SCALE GENOMIC DNA]</scope>
    <source>
        <strain evidence="1 2">DSM 22214</strain>
    </source>
</reference>
<proteinExistence type="predicted"/>
<keyword evidence="2" id="KW-1185">Reference proteome</keyword>
<dbReference type="AlphaFoldDB" id="A0A316E9V9"/>
<organism evidence="1 2">
    <name type="scientific">Arcicella aurantiaca</name>
    <dbReference type="NCBI Taxonomy" id="591202"/>
    <lineage>
        <taxon>Bacteria</taxon>
        <taxon>Pseudomonadati</taxon>
        <taxon>Bacteroidota</taxon>
        <taxon>Cytophagia</taxon>
        <taxon>Cytophagales</taxon>
        <taxon>Flectobacillaceae</taxon>
        <taxon>Arcicella</taxon>
    </lineage>
</organism>
<gene>
    <name evidence="1" type="ORF">LV89_01992</name>
</gene>
<protein>
    <submittedName>
        <fullName evidence="1">Uncharacterized protein DUF932</fullName>
    </submittedName>
</protein>